<evidence type="ECO:0000256" key="1">
    <source>
        <dbReference type="ARBA" id="ARBA00008140"/>
    </source>
</evidence>
<proteinExistence type="inferred from homology"/>
<dbReference type="InterPro" id="IPR008580">
    <property type="entry name" value="PPPDE_dom"/>
</dbReference>
<evidence type="ECO:0000259" key="5">
    <source>
        <dbReference type="PROSITE" id="PS51858"/>
    </source>
</evidence>
<name>A0A4Z0Y6R9_9PEZI</name>
<dbReference type="SMART" id="SM01179">
    <property type="entry name" value="DUF862"/>
    <property type="match status" value="1"/>
</dbReference>
<dbReference type="Proteomes" id="UP000297716">
    <property type="component" value="Unassembled WGS sequence"/>
</dbReference>
<dbReference type="EMBL" id="SKBN01000281">
    <property type="protein sequence ID" value="TGJ79514.1"/>
    <property type="molecule type" value="Genomic_DNA"/>
</dbReference>
<dbReference type="GO" id="GO:0006508">
    <property type="term" value="P:proteolysis"/>
    <property type="evidence" value="ECO:0007669"/>
    <property type="project" value="UniProtKB-KW"/>
</dbReference>
<evidence type="ECO:0000256" key="2">
    <source>
        <dbReference type="ARBA" id="ARBA00022670"/>
    </source>
</evidence>
<accession>A0A4Z0Y6R9</accession>
<dbReference type="Gene3D" id="3.90.1720.30">
    <property type="entry name" value="PPPDE domains"/>
    <property type="match status" value="1"/>
</dbReference>
<evidence type="ECO:0000256" key="3">
    <source>
        <dbReference type="ARBA" id="ARBA00022801"/>
    </source>
</evidence>
<comment type="similarity">
    <text evidence="1">Belongs to the DeSI family.</text>
</comment>
<evidence type="ECO:0000256" key="4">
    <source>
        <dbReference type="SAM" id="MobiDB-lite"/>
    </source>
</evidence>
<dbReference type="GO" id="GO:0008233">
    <property type="term" value="F:peptidase activity"/>
    <property type="evidence" value="ECO:0007669"/>
    <property type="project" value="UniProtKB-KW"/>
</dbReference>
<evidence type="ECO:0000313" key="6">
    <source>
        <dbReference type="EMBL" id="TGJ79514.1"/>
    </source>
</evidence>
<dbReference type="PROSITE" id="PS51858">
    <property type="entry name" value="PPPDE"/>
    <property type="match status" value="1"/>
</dbReference>
<feature type="domain" description="PPPDE" evidence="5">
    <location>
        <begin position="91"/>
        <end position="227"/>
    </location>
</feature>
<evidence type="ECO:0000313" key="7">
    <source>
        <dbReference type="Proteomes" id="UP000297716"/>
    </source>
</evidence>
<feature type="region of interest" description="Disordered" evidence="4">
    <location>
        <begin position="249"/>
        <end position="280"/>
    </location>
</feature>
<dbReference type="OrthoDB" id="3727368at2759"/>
<organism evidence="6 7">
    <name type="scientific">Xylaria hypoxylon</name>
    <dbReference type="NCBI Taxonomy" id="37992"/>
    <lineage>
        <taxon>Eukaryota</taxon>
        <taxon>Fungi</taxon>
        <taxon>Dikarya</taxon>
        <taxon>Ascomycota</taxon>
        <taxon>Pezizomycotina</taxon>
        <taxon>Sordariomycetes</taxon>
        <taxon>Xylariomycetidae</taxon>
        <taxon>Xylariales</taxon>
        <taxon>Xylariaceae</taxon>
        <taxon>Xylaria</taxon>
    </lineage>
</organism>
<comment type="caution">
    <text evidence="6">The sequence shown here is derived from an EMBL/GenBank/DDBJ whole genome shotgun (WGS) entry which is preliminary data.</text>
</comment>
<feature type="compositionally biased region" description="Basic and acidic residues" evidence="4">
    <location>
        <begin position="268"/>
        <end position="280"/>
    </location>
</feature>
<protein>
    <recommendedName>
        <fullName evidence="5">PPPDE domain-containing protein</fullName>
    </recommendedName>
</protein>
<dbReference type="InterPro" id="IPR042266">
    <property type="entry name" value="PPPDE_sf"/>
</dbReference>
<keyword evidence="7" id="KW-1185">Reference proteome</keyword>
<keyword evidence="3" id="KW-0378">Hydrolase</keyword>
<reference evidence="6 7" key="1">
    <citation type="submission" date="2019-03" db="EMBL/GenBank/DDBJ databases">
        <title>Draft genome sequence of Xylaria hypoxylon DSM 108379, a ubiquitous saprotrophic-parasitic fungi on hardwood.</title>
        <authorList>
            <person name="Buettner E."/>
            <person name="Leonhardt S."/>
            <person name="Gebauer A.M."/>
            <person name="Liers C."/>
            <person name="Hofrichter M."/>
            <person name="Kellner H."/>
        </authorList>
    </citation>
    <scope>NUCLEOTIDE SEQUENCE [LARGE SCALE GENOMIC DNA]</scope>
    <source>
        <strain evidence="6 7">DSM 108379</strain>
    </source>
</reference>
<dbReference type="AlphaFoldDB" id="A0A4Z0Y6R9"/>
<sequence length="280" mass="31668">MAREALAKLAKAGNAAHEYLSKKWEELENSRNDKIKAEEDARKLEAIRQRNKFLDLFNAKLTGPSADVMPALKYSADTRQRAVILATAPIVYGQFDVSQRSYHLLAKHVGMSLSSVSHWAICVIDRGFGACWCYDLMSDQLSLTMLGKSYLRVYEATAELVANWTSAYYVGETTKTHEDIQELGTNHLTAHPRYNLLSSNCQHLVEILVKELCDGKAISQAKLEEELHLASPRVARDLLVARLRSKLDAKETNEQPESVEDEINTIKSLERTMTERESRR</sequence>
<keyword evidence="2" id="KW-0645">Protease</keyword>
<gene>
    <name evidence="6" type="ORF">E0Z10_g9251</name>
</gene>